<proteinExistence type="predicted"/>
<dbReference type="InterPro" id="IPR011010">
    <property type="entry name" value="DNA_brk_join_enz"/>
</dbReference>
<feature type="domain" description="Tyr recombinase" evidence="2">
    <location>
        <begin position="188"/>
        <end position="408"/>
    </location>
</feature>
<dbReference type="Gene3D" id="1.10.443.10">
    <property type="entry name" value="Intergrase catalytic core"/>
    <property type="match status" value="1"/>
</dbReference>
<dbReference type="GO" id="GO:0006310">
    <property type="term" value="P:DNA recombination"/>
    <property type="evidence" value="ECO:0007669"/>
    <property type="project" value="UniProtKB-KW"/>
</dbReference>
<name>A0A0N0GE58_PSESX</name>
<dbReference type="PATRIC" id="fig|81035.3.peg.161"/>
<protein>
    <submittedName>
        <fullName evidence="3">Integrase family protein</fullName>
    </submittedName>
</protein>
<dbReference type="SUPFAM" id="SSF56349">
    <property type="entry name" value="DNA breaking-rejoining enzymes"/>
    <property type="match status" value="1"/>
</dbReference>
<dbReference type="CDD" id="cd00397">
    <property type="entry name" value="DNA_BRE_C"/>
    <property type="match status" value="1"/>
</dbReference>
<comment type="caution">
    <text evidence="3">The sequence shown here is derived from an EMBL/GenBank/DDBJ whole genome shotgun (WGS) entry which is preliminary data.</text>
</comment>
<dbReference type="EMBL" id="LGLN01000067">
    <property type="protein sequence ID" value="KPC27632.1"/>
    <property type="molecule type" value="Genomic_DNA"/>
</dbReference>
<reference evidence="3 4" key="1">
    <citation type="submission" date="2015-07" db="EMBL/GenBank/DDBJ databases">
        <authorList>
            <person name="Noorani M."/>
        </authorList>
    </citation>
    <scope>NUCLEOTIDE SEQUENCE [LARGE SCALE GENOMIC DNA]</scope>
    <source>
        <strain evidence="3 4">0788_9</strain>
    </source>
</reference>
<keyword evidence="1" id="KW-0233">DNA recombination</keyword>
<dbReference type="Pfam" id="PF00589">
    <property type="entry name" value="Phage_integrase"/>
    <property type="match status" value="1"/>
</dbReference>
<organism evidence="3 4">
    <name type="scientific">Pseudomonas syringae pv. cilantro</name>
    <dbReference type="NCBI Taxonomy" id="81035"/>
    <lineage>
        <taxon>Bacteria</taxon>
        <taxon>Pseudomonadati</taxon>
        <taxon>Pseudomonadota</taxon>
        <taxon>Gammaproteobacteria</taxon>
        <taxon>Pseudomonadales</taxon>
        <taxon>Pseudomonadaceae</taxon>
        <taxon>Pseudomonas</taxon>
        <taxon>Pseudomonas syringae</taxon>
    </lineage>
</organism>
<sequence length="454" mass="51907">MDRYAPQVVKALSSEFTLPDTVDHLGKLNHRTAPEIPFITYPNGQPCFFGNLYILRLYDQNYSIVDKGGSITEYANQMSLLLRYVSDSQIDLLSMTDHRFKNFRNWLRARRFRGKKTGVRRTNRVLLFALDFLHFLGTTIGQPDFVSPMGVIKAQRITKTSKRRTNGSLIFIYTWDHPCLLEDDGKSRSGQPIGNDVLEKIKIQIDQIPSVFIRRRTEILVKLLENTGARRAEAGNFLVSSLRKALATGELQPLVTMQSRKGLRGATREIPVDRHILEDIMDFVDTERRTLLHAKKISKFEADMLFISERTGLPLTIKYITTIFNNLRKDAGIVEKAHPHQLRHLYISKKFEEQVLDAIGASTSPLRSLDTIMAAVVWEIMQYSGHKSRASLDTYIKTIKRKLFNMLIDRASSAKKLKPALDTAITKLMVEVSKLAPEDLEVFLETKLNELRKA</sequence>
<evidence type="ECO:0000256" key="1">
    <source>
        <dbReference type="ARBA" id="ARBA00023172"/>
    </source>
</evidence>
<accession>A0A0N0GE58</accession>
<dbReference type="Proteomes" id="UP000037891">
    <property type="component" value="Unassembled WGS sequence"/>
</dbReference>
<dbReference type="InterPro" id="IPR002104">
    <property type="entry name" value="Integrase_catalytic"/>
</dbReference>
<dbReference type="InterPro" id="IPR013762">
    <property type="entry name" value="Integrase-like_cat_sf"/>
</dbReference>
<evidence type="ECO:0000259" key="2">
    <source>
        <dbReference type="PROSITE" id="PS51898"/>
    </source>
</evidence>
<dbReference type="RefSeq" id="WP_054086879.1">
    <property type="nucleotide sequence ID" value="NZ_LGLN01000067.1"/>
</dbReference>
<evidence type="ECO:0000313" key="3">
    <source>
        <dbReference type="EMBL" id="KPC27632.1"/>
    </source>
</evidence>
<dbReference type="GO" id="GO:0003677">
    <property type="term" value="F:DNA binding"/>
    <property type="evidence" value="ECO:0007669"/>
    <property type="project" value="InterPro"/>
</dbReference>
<evidence type="ECO:0000313" key="4">
    <source>
        <dbReference type="Proteomes" id="UP000037891"/>
    </source>
</evidence>
<dbReference type="AlphaFoldDB" id="A0A0N0GE58"/>
<gene>
    <name evidence="3" type="ORF">ABJ99_0128</name>
</gene>
<reference evidence="3 4" key="2">
    <citation type="submission" date="2015-10" db="EMBL/GenBank/DDBJ databases">
        <title>Comparative genomics and high-throughput reverse genetic screens identify a new phytobacterial MAMP and an Arabidopsis receptor required for immune elicitation.</title>
        <authorList>
            <person name="Mott G.A."/>
            <person name="Thakur S."/>
            <person name="Wang P.W."/>
            <person name="Desveaux D."/>
            <person name="Guttman D.S."/>
        </authorList>
    </citation>
    <scope>NUCLEOTIDE SEQUENCE [LARGE SCALE GENOMIC DNA]</scope>
    <source>
        <strain evidence="3 4">0788_9</strain>
    </source>
</reference>
<dbReference type="GO" id="GO:0015074">
    <property type="term" value="P:DNA integration"/>
    <property type="evidence" value="ECO:0007669"/>
    <property type="project" value="InterPro"/>
</dbReference>
<dbReference type="PROSITE" id="PS51898">
    <property type="entry name" value="TYR_RECOMBINASE"/>
    <property type="match status" value="1"/>
</dbReference>